<feature type="signal peptide" evidence="1">
    <location>
        <begin position="1"/>
        <end position="22"/>
    </location>
</feature>
<evidence type="ECO:0000313" key="2">
    <source>
        <dbReference type="EMBL" id="TFH84344.1"/>
    </source>
</evidence>
<dbReference type="RefSeq" id="WP_022110469.1">
    <property type="nucleotide sequence ID" value="NZ_DBFCIF010000063.1"/>
</dbReference>
<proteinExistence type="predicted"/>
<keyword evidence="3" id="KW-1185">Reference proteome</keyword>
<dbReference type="AlphaFoldDB" id="A0A4Y8VUR8"/>
<protein>
    <submittedName>
        <fullName evidence="2">Uncharacterized protein</fullName>
    </submittedName>
</protein>
<comment type="caution">
    <text evidence="2">The sequence shown here is derived from an EMBL/GenBank/DDBJ whole genome shotgun (WGS) entry which is preliminary data.</text>
</comment>
<dbReference type="EMBL" id="SGVY01000003">
    <property type="protein sequence ID" value="TFH84344.1"/>
    <property type="molecule type" value="Genomic_DNA"/>
</dbReference>
<organism evidence="2 3">
    <name type="scientific">Segatella hominis</name>
    <dbReference type="NCBI Taxonomy" id="2518605"/>
    <lineage>
        <taxon>Bacteria</taxon>
        <taxon>Pseudomonadati</taxon>
        <taxon>Bacteroidota</taxon>
        <taxon>Bacteroidia</taxon>
        <taxon>Bacteroidales</taxon>
        <taxon>Prevotellaceae</taxon>
        <taxon>Segatella</taxon>
    </lineage>
</organism>
<dbReference type="GeneID" id="302994032"/>
<keyword evidence="1" id="KW-0732">Signal</keyword>
<name>A0A4Y8VUR8_9BACT</name>
<feature type="chain" id="PRO_5021460947" evidence="1">
    <location>
        <begin position="23"/>
        <end position="141"/>
    </location>
</feature>
<evidence type="ECO:0000256" key="1">
    <source>
        <dbReference type="SAM" id="SignalP"/>
    </source>
</evidence>
<reference evidence="2 3" key="1">
    <citation type="submission" date="2019-02" db="EMBL/GenBank/DDBJ databases">
        <title>Draft Genome Sequence of the Prevotella sp. BCRC 81118, Isolated from Human Feces.</title>
        <authorList>
            <person name="Huang C.-H."/>
        </authorList>
    </citation>
    <scope>NUCLEOTIDE SEQUENCE [LARGE SCALE GENOMIC DNA]</scope>
    <source>
        <strain evidence="2 3">BCRC 81118</strain>
    </source>
</reference>
<gene>
    <name evidence="2" type="ORF">EXN75_01820</name>
</gene>
<sequence length="141" mass="16552">MKRILYIIMVLWFCVCDIQAQAITLQQLKNTSWHLKEPSNPNVDTYFEFSDRVLTNVSDAHYADTKFRKGLKKKYTNKYLYYIANQIPSSFDGKKVGQSGQGTYIIQELDGEFFWFQILQFSSSELKVKTKFGQTFVFEKV</sequence>
<accession>A0A4Y8VUR8</accession>
<dbReference type="Proteomes" id="UP000297872">
    <property type="component" value="Unassembled WGS sequence"/>
</dbReference>
<evidence type="ECO:0000313" key="3">
    <source>
        <dbReference type="Proteomes" id="UP000297872"/>
    </source>
</evidence>